<dbReference type="EMBL" id="AFVQ02000094">
    <property type="protein sequence ID" value="KLI02530.1"/>
    <property type="molecule type" value="Genomic_DNA"/>
</dbReference>
<dbReference type="InterPro" id="IPR047654">
    <property type="entry name" value="IS1634_transpos"/>
</dbReference>
<organism evidence="3 4">
    <name type="scientific">Sporolactobacillus inulinus CASD</name>
    <dbReference type="NCBI Taxonomy" id="1069536"/>
    <lineage>
        <taxon>Bacteria</taxon>
        <taxon>Bacillati</taxon>
        <taxon>Bacillota</taxon>
        <taxon>Bacilli</taxon>
        <taxon>Bacillales</taxon>
        <taxon>Sporolactobacillaceae</taxon>
        <taxon>Sporolactobacillus</taxon>
    </lineage>
</organism>
<dbReference type="Pfam" id="PF01609">
    <property type="entry name" value="DDE_Tnp_1"/>
    <property type="match status" value="1"/>
</dbReference>
<evidence type="ECO:0000313" key="4">
    <source>
        <dbReference type="Proteomes" id="UP000035553"/>
    </source>
</evidence>
<dbReference type="PANTHER" id="PTHR34614:SF2">
    <property type="entry name" value="TRANSPOSASE IS4-LIKE DOMAIN-CONTAINING PROTEIN"/>
    <property type="match status" value="1"/>
</dbReference>
<proteinExistence type="predicted"/>
<dbReference type="InterPro" id="IPR002559">
    <property type="entry name" value="Transposase_11"/>
</dbReference>
<dbReference type="GO" id="GO:0006313">
    <property type="term" value="P:DNA transposition"/>
    <property type="evidence" value="ECO:0007669"/>
    <property type="project" value="InterPro"/>
</dbReference>
<name>A0A0U1QP04_9BACL</name>
<accession>A0A0U1QP04</accession>
<protein>
    <submittedName>
        <fullName evidence="3">Transposase</fullName>
    </submittedName>
</protein>
<evidence type="ECO:0000256" key="1">
    <source>
        <dbReference type="SAM" id="MobiDB-lite"/>
    </source>
</evidence>
<feature type="region of interest" description="Disordered" evidence="1">
    <location>
        <begin position="24"/>
        <end position="73"/>
    </location>
</feature>
<evidence type="ECO:0000259" key="2">
    <source>
        <dbReference type="Pfam" id="PF01609"/>
    </source>
</evidence>
<reference evidence="3 4" key="1">
    <citation type="journal article" date="2011" name="J. Bacteriol.">
        <title>Draft genome sequence of Sporolactobacillus inulinus strain CASD, an efficient D-lactic acid-producing bacterium with high-concentration lactate tolerance capability.</title>
        <authorList>
            <person name="Yu B."/>
            <person name="Su F."/>
            <person name="Wang L."/>
            <person name="Xu K."/>
            <person name="Zhao B."/>
            <person name="Xu P."/>
        </authorList>
    </citation>
    <scope>NUCLEOTIDE SEQUENCE [LARGE SCALE GENOMIC DNA]</scope>
    <source>
        <strain evidence="3 4">CASD</strain>
    </source>
</reference>
<gene>
    <name evidence="3" type="ORF">SINU_07605</name>
</gene>
<dbReference type="Proteomes" id="UP000035553">
    <property type="component" value="Unassembled WGS sequence"/>
</dbReference>
<feature type="domain" description="Transposase IS4-like" evidence="2">
    <location>
        <begin position="183"/>
        <end position="459"/>
    </location>
</feature>
<dbReference type="PANTHER" id="PTHR34614">
    <property type="match status" value="1"/>
</dbReference>
<dbReference type="OrthoDB" id="2492750at2"/>
<sequence length="536" mass="62654">MAIIRQKDKRSGLTYAYESESYWDKEKKQPRSRRKLIGRVDEKTGKIIPTDGRGKRRRQTSEEKPQRGPTPAAEAKRVFYGATYLLDQIGEQFGLTEDLKTCFPRHYQQILSLAYYMILEHPNPLTRFEKWDHLHKHPYGKNVTSQRSSTVFSSISEAGKNQFFSRRKQRCHEDEYWAYDTTSISSYSEVLKQVAYGKNKEDDRLSQINLALIFGESSGLPFYYRKLAENIPDVKTVLNLLGDFKTLGFEKVKLVMDRGFYSAANINTLMKEHLKFLIAVHPSLSWVRHELDQVYDALDTFENLDEQYDLYALTVRTDWDYTQDRPYKGDTLKEKRRVYLHLYYNVDQAAEDQKKFDRKLMRHHQELKNGQRVPEHEAFYKKYFTVKSTPKRGAQITVNHQMVEKAKRYYGYFSLLSNEKMDAIQALELYRGKDPIEKCFGDIKERLNLRRMLVSSEATLDGKVFVSFVGLILLAQIKKKMQAQKLFKDYTIQSLFDKLDVIEAFESPGQALRVGEILTAQKKIYEALGVPLPSDV</sequence>
<dbReference type="SUPFAM" id="SSF53098">
    <property type="entry name" value="Ribonuclease H-like"/>
    <property type="match status" value="1"/>
</dbReference>
<keyword evidence="4" id="KW-1185">Reference proteome</keyword>
<dbReference type="GO" id="GO:0004803">
    <property type="term" value="F:transposase activity"/>
    <property type="evidence" value="ECO:0007669"/>
    <property type="project" value="InterPro"/>
</dbReference>
<dbReference type="NCBIfam" id="NF033559">
    <property type="entry name" value="transpos_IS1634"/>
    <property type="match status" value="1"/>
</dbReference>
<dbReference type="GO" id="GO:0003677">
    <property type="term" value="F:DNA binding"/>
    <property type="evidence" value="ECO:0007669"/>
    <property type="project" value="InterPro"/>
</dbReference>
<evidence type="ECO:0000313" key="3">
    <source>
        <dbReference type="EMBL" id="KLI02530.1"/>
    </source>
</evidence>
<dbReference type="STRING" id="1069536.SINU_07605"/>
<dbReference type="RefSeq" id="WP_010023092.1">
    <property type="nucleotide sequence ID" value="NZ_AFVQ02000094.1"/>
</dbReference>
<dbReference type="AlphaFoldDB" id="A0A0U1QP04"/>
<comment type="caution">
    <text evidence="3">The sequence shown here is derived from an EMBL/GenBank/DDBJ whole genome shotgun (WGS) entry which is preliminary data.</text>
</comment>
<dbReference type="InterPro" id="IPR012337">
    <property type="entry name" value="RNaseH-like_sf"/>
</dbReference>